<sequence>MDQPITPISLQNISPFFQILVFSKDTYSRRKFSEALYKRVESLKKEKKYAVIKWHSSTDKVYALWISFREFPSWLDATQKIDPNKVAYLENVENVLVLIDDSNEHVFVHASDSKVEEVVKSIFYRDWSQSKVDIKKIFRALAESELLIKSLGINNTFGAGGTAAEAKSYFSKNAKLSLTPSFDAGYSFSYCLGSQIDQNGNIKVFGCSAKKRKFWGTWTDGVRSFSTQCSNIEAALSAQNDGDFIAFLVSPVEVQDPGSLKMLGFYLDYVVSSKGVVLLEINNSILGEWSCSVIGNGVVRVGNEQRFIEFRVNKVSNSHIEISYVNPADNASVIITNDESNLRRKKRFDFVEYLLNEENYTILFEEGYAYREHSFWKDNRLTTPFEKDSYTDIDWSQVDIRKEASQPDDATKICIAEQTELYLYDRIEEFGIVAIIKDDGANEAADHLVVCKDRLILVHEKFSMRSQKGLRIDDLQVVASQLIKNIRYLFPSAHTERSQRFFDNAIYLSSGCNSPENLVKLITVALSDIQVQNECWIVQPGISKARLDRSVRNKMHVLLSHLSSICSSNNTKFKLFCNT</sequence>
<dbReference type="EMBL" id="CP025494">
    <property type="protein sequence ID" value="AVE06619.1"/>
    <property type="molecule type" value="Genomic_DNA"/>
</dbReference>
<reference evidence="1 2" key="1">
    <citation type="submission" date="2017-12" db="EMBL/GenBank/DDBJ databases">
        <title>Genome sequence of Pseudomonas palleroniana MAB3.</title>
        <authorList>
            <person name="Nascimento F.X."/>
        </authorList>
    </citation>
    <scope>NUCLEOTIDE SEQUENCE [LARGE SCALE GENOMIC DNA]</scope>
    <source>
        <strain evidence="1 2">MAB3</strain>
    </source>
</reference>
<evidence type="ECO:0008006" key="3">
    <source>
        <dbReference type="Google" id="ProtNLM"/>
    </source>
</evidence>
<evidence type="ECO:0000313" key="1">
    <source>
        <dbReference type="EMBL" id="AVE06619.1"/>
    </source>
</evidence>
<protein>
    <recommendedName>
        <fullName evidence="3">Sporadically distributed protein, TIGR04141 family</fullName>
    </recommendedName>
</protein>
<dbReference type="AlphaFoldDB" id="A0A2L1JDR1"/>
<organism evidence="1 2">
    <name type="scientific">Pseudomonas palleroniana</name>
    <dbReference type="NCBI Taxonomy" id="191390"/>
    <lineage>
        <taxon>Bacteria</taxon>
        <taxon>Pseudomonadati</taxon>
        <taxon>Pseudomonadota</taxon>
        <taxon>Gammaproteobacteria</taxon>
        <taxon>Pseudomonadales</taxon>
        <taxon>Pseudomonadaceae</taxon>
        <taxon>Pseudomonas</taxon>
    </lineage>
</organism>
<gene>
    <name evidence="1" type="ORF">CYL20_19355</name>
</gene>
<name>A0A2L1JDR1_9PSED</name>
<evidence type="ECO:0000313" key="2">
    <source>
        <dbReference type="Proteomes" id="UP000237830"/>
    </source>
</evidence>
<accession>A0A2L1JDR1</accession>
<dbReference type="Proteomes" id="UP000237830">
    <property type="component" value="Chromosome"/>
</dbReference>
<dbReference type="RefSeq" id="WP_104995255.1">
    <property type="nucleotide sequence ID" value="NZ_CP025494.1"/>
</dbReference>
<proteinExistence type="predicted"/>